<dbReference type="InterPro" id="IPR008579">
    <property type="entry name" value="UGlyAH_Cupin_dom"/>
</dbReference>
<feature type="domain" description="(S)-ureidoglycine aminohydrolase cupin" evidence="2">
    <location>
        <begin position="39"/>
        <end position="109"/>
    </location>
</feature>
<feature type="region of interest" description="Disordered" evidence="1">
    <location>
        <begin position="1"/>
        <end position="27"/>
    </location>
</feature>
<evidence type="ECO:0000313" key="3">
    <source>
        <dbReference type="EMBL" id="KIQ68393.1"/>
    </source>
</evidence>
<dbReference type="PANTHER" id="PTHR40943">
    <property type="entry name" value="CYTOPLASMIC PROTEIN-RELATED"/>
    <property type="match status" value="1"/>
</dbReference>
<name>A0A0D0QBQ5_9RHOB</name>
<evidence type="ECO:0000259" key="2">
    <source>
        <dbReference type="Pfam" id="PF05899"/>
    </source>
</evidence>
<evidence type="ECO:0000313" key="4">
    <source>
        <dbReference type="Proteomes" id="UP000035100"/>
    </source>
</evidence>
<dbReference type="InterPro" id="IPR014710">
    <property type="entry name" value="RmlC-like_jellyroll"/>
</dbReference>
<dbReference type="AlphaFoldDB" id="A0A0D0QBQ5"/>
<reference evidence="3 4" key="1">
    <citation type="submission" date="2013-01" db="EMBL/GenBank/DDBJ databases">
        <authorList>
            <person name="Fiebig A."/>
            <person name="Goeker M."/>
            <person name="Klenk H.-P.P."/>
        </authorList>
    </citation>
    <scope>NUCLEOTIDE SEQUENCE [LARGE SCALE GENOMIC DNA]</scope>
    <source>
        <strain evidence="3 4">DSM 24838</strain>
    </source>
</reference>
<dbReference type="eggNOG" id="COG3450">
    <property type="taxonomic scope" value="Bacteria"/>
</dbReference>
<accession>A0A0D0QBQ5</accession>
<dbReference type="CDD" id="cd02227">
    <property type="entry name" value="cupin_TM1112-like"/>
    <property type="match status" value="1"/>
</dbReference>
<dbReference type="PATRIC" id="fig|1123501.6.peg.3159"/>
<keyword evidence="4" id="KW-1185">Reference proteome</keyword>
<dbReference type="EMBL" id="AONG01000014">
    <property type="protein sequence ID" value="KIQ68393.1"/>
    <property type="molecule type" value="Genomic_DNA"/>
</dbReference>
<dbReference type="RefSeq" id="WP_018301831.1">
    <property type="nucleotide sequence ID" value="NZ_KB902279.1"/>
</dbReference>
<dbReference type="OrthoDB" id="9799053at2"/>
<protein>
    <submittedName>
        <fullName evidence="3">Putative enzyme of the cupin superfamily</fullName>
    </submittedName>
</protein>
<organism evidence="3 4">
    <name type="scientific">Wenxinia marina DSM 24838</name>
    <dbReference type="NCBI Taxonomy" id="1123501"/>
    <lineage>
        <taxon>Bacteria</taxon>
        <taxon>Pseudomonadati</taxon>
        <taxon>Pseudomonadota</taxon>
        <taxon>Alphaproteobacteria</taxon>
        <taxon>Rhodobacterales</taxon>
        <taxon>Roseobacteraceae</taxon>
        <taxon>Wenxinia</taxon>
    </lineage>
</organism>
<dbReference type="SUPFAM" id="SSF51182">
    <property type="entry name" value="RmlC-like cupins"/>
    <property type="match status" value="1"/>
</dbReference>
<proteinExistence type="predicted"/>
<dbReference type="PANTHER" id="PTHR40943:SF1">
    <property type="entry name" value="CYTOPLASMIC PROTEIN"/>
    <property type="match status" value="1"/>
</dbReference>
<dbReference type="STRING" id="1123501.Wenmar_03040"/>
<dbReference type="Proteomes" id="UP000035100">
    <property type="component" value="Unassembled WGS sequence"/>
</dbReference>
<dbReference type="Pfam" id="PF05899">
    <property type="entry name" value="Cupin_3"/>
    <property type="match status" value="1"/>
</dbReference>
<dbReference type="InterPro" id="IPR011051">
    <property type="entry name" value="RmlC_Cupin_sf"/>
</dbReference>
<gene>
    <name evidence="3" type="ORF">Wenmar_03040</name>
</gene>
<evidence type="ECO:0000256" key="1">
    <source>
        <dbReference type="SAM" id="MobiDB-lite"/>
    </source>
</evidence>
<comment type="caution">
    <text evidence="3">The sequence shown here is derived from an EMBL/GenBank/DDBJ whole genome shotgun (WGS) entry which is preliminary data.</text>
</comment>
<dbReference type="Gene3D" id="2.60.120.10">
    <property type="entry name" value="Jelly Rolls"/>
    <property type="match status" value="1"/>
</dbReference>
<sequence length="115" mass="12646">MTDRLLPLTTEAAEPETSRPDRSRVISGDPVHTTWTLDEGGGLYAGVWRSTPGAWRVVYDEWEYCILREGRSVVTGDDGSALRLGPGDAAVLRPGFSGVWEVVETTLKDFVVRLP</sequence>